<accession>A0A1T5DIA5</accession>
<dbReference type="RefSeq" id="WP_079642932.1">
    <property type="nucleotide sequence ID" value="NZ_FUZF01000007.1"/>
</dbReference>
<dbReference type="Proteomes" id="UP000190150">
    <property type="component" value="Unassembled WGS sequence"/>
</dbReference>
<reference evidence="2" key="1">
    <citation type="submission" date="2017-02" db="EMBL/GenBank/DDBJ databases">
        <authorList>
            <person name="Varghese N."/>
            <person name="Submissions S."/>
        </authorList>
    </citation>
    <scope>NUCLEOTIDE SEQUENCE [LARGE SCALE GENOMIC DNA]</scope>
    <source>
        <strain evidence="2">DSM 24091</strain>
    </source>
</reference>
<keyword evidence="2" id="KW-1185">Reference proteome</keyword>
<dbReference type="STRING" id="1513896.SAMN05660841_01994"/>
<proteinExistence type="predicted"/>
<gene>
    <name evidence="1" type="ORF">SAMN05660841_01994</name>
</gene>
<dbReference type="OrthoDB" id="9800230at2"/>
<sequence length="373" mass="42822">MKAIFFTLAISCLGHSLVQAQKFIEITNSSDKNRLEIVSIPYKQFSRHFTVDSIFNIVQKNAEAVYPYQLEKLGGSEIKNVLIQVDIAPKSSLKLVIKNEKPTVIQPKTYARYVPERFDDFAWENDVVAFRLYGKALEGRGDDAQGMDYWSKRTKELIIDKWYKSEDYHQDHGDGLDYYSVGQTLGVGDMALFLGNQIQYTKHYRAYQILDNGPLRTTFKLSFETQNFDGQQITFSKTISLDAGQNFNKITIDLANNTAKNTPIVLGLAKRNETNPKYEFDQENNTLIYWEPTIKNFGQTGTALIVPKRKVNFLPNDTKQFLLKTVVKNHTSLTYYNGAAWNRAGKITSFDDWEDFVEDYSESLQTPLKVKLK</sequence>
<evidence type="ECO:0008006" key="3">
    <source>
        <dbReference type="Google" id="ProtNLM"/>
    </source>
</evidence>
<dbReference type="InterPro" id="IPR032342">
    <property type="entry name" value="DUF4861"/>
</dbReference>
<name>A0A1T5DIA5_9SPHI</name>
<dbReference type="Pfam" id="PF16153">
    <property type="entry name" value="DUF4861"/>
    <property type="match status" value="1"/>
</dbReference>
<evidence type="ECO:0000313" key="2">
    <source>
        <dbReference type="Proteomes" id="UP000190150"/>
    </source>
</evidence>
<dbReference type="AlphaFoldDB" id="A0A1T5DIA5"/>
<evidence type="ECO:0000313" key="1">
    <source>
        <dbReference type="EMBL" id="SKB71465.1"/>
    </source>
</evidence>
<dbReference type="EMBL" id="FUZF01000007">
    <property type="protein sequence ID" value="SKB71465.1"/>
    <property type="molecule type" value="Genomic_DNA"/>
</dbReference>
<organism evidence="1 2">
    <name type="scientific">Sphingobacterium nematocida</name>
    <dbReference type="NCBI Taxonomy" id="1513896"/>
    <lineage>
        <taxon>Bacteria</taxon>
        <taxon>Pseudomonadati</taxon>
        <taxon>Bacteroidota</taxon>
        <taxon>Sphingobacteriia</taxon>
        <taxon>Sphingobacteriales</taxon>
        <taxon>Sphingobacteriaceae</taxon>
        <taxon>Sphingobacterium</taxon>
    </lineage>
</organism>
<protein>
    <recommendedName>
        <fullName evidence="3">DUF4861 domain-containing protein</fullName>
    </recommendedName>
</protein>